<comment type="caution">
    <text evidence="7">The sequence shown here is derived from an EMBL/GenBank/DDBJ whole genome shotgun (WGS) entry which is preliminary data.</text>
</comment>
<dbReference type="HAMAP" id="MF_00787">
    <property type="entry name" value="CbiD"/>
    <property type="match status" value="1"/>
</dbReference>
<evidence type="ECO:0000313" key="8">
    <source>
        <dbReference type="Proteomes" id="UP000539642"/>
    </source>
</evidence>
<sequence length="363" mass="38498">MKRLRSGYTTGACAAAAAKGAALIALTGVLVSRIAIPFPNGKRVDFDLCRCRLIEGTWRSAACAVIKDAGDDPDVTNGAEIVAEVMAIEEQAGGGGEFVITGGRGIGMVTKPGLSLPVGSHAINPVPRAMIREAIEEAFADSGQKIGKYRVQVKISIPNGEILARHTLNRRLGIIGGLSILGTTGVVVPISSDAWTATITASMDVAKEMGVGEIVLSTGRTSERAMEGRCRLPEEAHVMMGDYLEFSLREAAVHHFRRIHLGGMWAKILKAAMAIPQTHVRHGALDAESARAFLEDLAGNTVNLDFLQGSNTAREILERLQRHGADAVIRGACLAARDYCQSVSGLPVNVYLVLATGRILEAV</sequence>
<protein>
    <recommendedName>
        <fullName evidence="5">Cobalt-precorrin-5B C(1)-methyltransferase</fullName>
        <ecNumber evidence="5">2.1.1.195</ecNumber>
    </recommendedName>
    <alternativeName>
        <fullName evidence="5">Cobalt-precorrin-6A synthase</fullName>
    </alternativeName>
</protein>
<keyword evidence="3 5" id="KW-0808">Transferase</keyword>
<dbReference type="PANTHER" id="PTHR35863">
    <property type="entry name" value="COBALT-PRECORRIN-5B C(1)-METHYLTRANSFERASE"/>
    <property type="match status" value="1"/>
</dbReference>
<evidence type="ECO:0000256" key="5">
    <source>
        <dbReference type="HAMAP-Rule" id="MF_00787"/>
    </source>
</evidence>
<gene>
    <name evidence="5" type="primary">cbiD</name>
    <name evidence="7" type="ORF">HNQ81_000242</name>
</gene>
<name>A0A840ULQ5_9BACT</name>
<evidence type="ECO:0000313" key="7">
    <source>
        <dbReference type="EMBL" id="MBB5346535.1"/>
    </source>
</evidence>
<evidence type="ECO:0000256" key="2">
    <source>
        <dbReference type="ARBA" id="ARBA00022603"/>
    </source>
</evidence>
<dbReference type="GO" id="GO:0019251">
    <property type="term" value="P:anaerobic cobalamin biosynthetic process"/>
    <property type="evidence" value="ECO:0007669"/>
    <property type="project" value="UniProtKB-UniRule"/>
</dbReference>
<comment type="similarity">
    <text evidence="5">Belongs to the CbiD family.</text>
</comment>
<dbReference type="SUPFAM" id="SSF111342">
    <property type="entry name" value="CbiD-like"/>
    <property type="match status" value="1"/>
</dbReference>
<keyword evidence="8" id="KW-1185">Reference proteome</keyword>
<dbReference type="GO" id="GO:0008168">
    <property type="term" value="F:methyltransferase activity"/>
    <property type="evidence" value="ECO:0007669"/>
    <property type="project" value="UniProtKB-UniRule"/>
</dbReference>
<evidence type="ECO:0000256" key="1">
    <source>
        <dbReference type="ARBA" id="ARBA00022573"/>
    </source>
</evidence>
<dbReference type="PANTHER" id="PTHR35863:SF1">
    <property type="entry name" value="COBALT-PRECORRIN-5B C(1)-METHYLTRANSFERASE"/>
    <property type="match status" value="1"/>
</dbReference>
<dbReference type="GO" id="GO:0032259">
    <property type="term" value="P:methylation"/>
    <property type="evidence" value="ECO:0007669"/>
    <property type="project" value="UniProtKB-KW"/>
</dbReference>
<proteinExistence type="inferred from homology"/>
<dbReference type="NCBIfam" id="TIGR00312">
    <property type="entry name" value="cbiD"/>
    <property type="match status" value="1"/>
</dbReference>
<comment type="catalytic activity">
    <reaction evidence="5">
        <text>Co-precorrin-5B + S-adenosyl-L-methionine = Co-precorrin-6A + S-adenosyl-L-homocysteine</text>
        <dbReference type="Rhea" id="RHEA:26285"/>
        <dbReference type="ChEBI" id="CHEBI:57856"/>
        <dbReference type="ChEBI" id="CHEBI:59789"/>
        <dbReference type="ChEBI" id="CHEBI:60063"/>
        <dbReference type="ChEBI" id="CHEBI:60064"/>
        <dbReference type="EC" id="2.1.1.195"/>
    </reaction>
</comment>
<comment type="function">
    <text evidence="5">Catalyzes the methylation of C-1 in cobalt-precorrin-5B to form cobalt-precorrin-6A.</text>
</comment>
<keyword evidence="6" id="KW-0472">Membrane</keyword>
<feature type="transmembrane region" description="Helical" evidence="6">
    <location>
        <begin position="12"/>
        <end position="36"/>
    </location>
</feature>
<keyword evidence="6" id="KW-0812">Transmembrane</keyword>
<dbReference type="RefSeq" id="WP_183347467.1">
    <property type="nucleotide sequence ID" value="NZ_JACHEO010000001.1"/>
</dbReference>
<dbReference type="EC" id="2.1.1.195" evidence="5"/>
<keyword evidence="1 5" id="KW-0169">Cobalamin biosynthesis</keyword>
<dbReference type="InterPro" id="IPR002748">
    <property type="entry name" value="CbiD"/>
</dbReference>
<evidence type="ECO:0000256" key="3">
    <source>
        <dbReference type="ARBA" id="ARBA00022679"/>
    </source>
</evidence>
<dbReference type="Proteomes" id="UP000539642">
    <property type="component" value="Unassembled WGS sequence"/>
</dbReference>
<evidence type="ECO:0000256" key="6">
    <source>
        <dbReference type="SAM" id="Phobius"/>
    </source>
</evidence>
<keyword evidence="6" id="KW-1133">Transmembrane helix</keyword>
<dbReference type="Gene3D" id="3.30.2110.10">
    <property type="entry name" value="CbiD-like"/>
    <property type="match status" value="1"/>
</dbReference>
<keyword evidence="4 5" id="KW-0949">S-adenosyl-L-methionine</keyword>
<keyword evidence="2 5" id="KW-0489">Methyltransferase</keyword>
<accession>A0A840ULQ5</accession>
<dbReference type="UniPathway" id="UPA00148">
    <property type="reaction ID" value="UER00227"/>
</dbReference>
<organism evidence="7 8">
    <name type="scientific">Desulfoprunum benzoelyticum</name>
    <dbReference type="NCBI Taxonomy" id="1506996"/>
    <lineage>
        <taxon>Bacteria</taxon>
        <taxon>Pseudomonadati</taxon>
        <taxon>Thermodesulfobacteriota</taxon>
        <taxon>Desulfobulbia</taxon>
        <taxon>Desulfobulbales</taxon>
        <taxon>Desulfobulbaceae</taxon>
        <taxon>Desulfoprunum</taxon>
    </lineage>
</organism>
<comment type="pathway">
    <text evidence="5">Cofactor biosynthesis; adenosylcobalamin biosynthesis; cob(II)yrinate a,c-diamide from sirohydrochlorin (anaerobic route): step 6/10.</text>
</comment>
<dbReference type="Pfam" id="PF01888">
    <property type="entry name" value="CbiD"/>
    <property type="match status" value="1"/>
</dbReference>
<dbReference type="AlphaFoldDB" id="A0A840ULQ5"/>
<dbReference type="EMBL" id="JACHEO010000001">
    <property type="protein sequence ID" value="MBB5346535.1"/>
    <property type="molecule type" value="Genomic_DNA"/>
</dbReference>
<dbReference type="PIRSF" id="PIRSF026782">
    <property type="entry name" value="CbiD"/>
    <property type="match status" value="1"/>
</dbReference>
<dbReference type="InterPro" id="IPR036074">
    <property type="entry name" value="CbiD_sf"/>
</dbReference>
<evidence type="ECO:0000256" key="4">
    <source>
        <dbReference type="ARBA" id="ARBA00022691"/>
    </source>
</evidence>
<reference evidence="7 8" key="1">
    <citation type="submission" date="2020-08" db="EMBL/GenBank/DDBJ databases">
        <title>Genomic Encyclopedia of Type Strains, Phase IV (KMG-IV): sequencing the most valuable type-strain genomes for metagenomic binning, comparative biology and taxonomic classification.</title>
        <authorList>
            <person name="Goeker M."/>
        </authorList>
    </citation>
    <scope>NUCLEOTIDE SEQUENCE [LARGE SCALE GENOMIC DNA]</scope>
    <source>
        <strain evidence="7 8">DSM 28570</strain>
    </source>
</reference>